<comment type="subcellular location">
    <subcellularLocation>
        <location evidence="1 7">Cell membrane</location>
        <topology evidence="1 7">Multi-pass membrane protein</topology>
    </subcellularLocation>
</comment>
<dbReference type="InterPro" id="IPR051393">
    <property type="entry name" value="ABC_transporter_permease"/>
</dbReference>
<feature type="transmembrane region" description="Helical" evidence="7">
    <location>
        <begin position="72"/>
        <end position="92"/>
    </location>
</feature>
<evidence type="ECO:0000313" key="11">
    <source>
        <dbReference type="Proteomes" id="UP000305906"/>
    </source>
</evidence>
<feature type="transmembrane region" description="Helical" evidence="7">
    <location>
        <begin position="217"/>
        <end position="239"/>
    </location>
</feature>
<dbReference type="EMBL" id="VBZC01000002">
    <property type="protein sequence ID" value="TLS47842.1"/>
    <property type="molecule type" value="Genomic_DNA"/>
</dbReference>
<feature type="transmembrane region" description="Helical" evidence="7">
    <location>
        <begin position="128"/>
        <end position="152"/>
    </location>
</feature>
<evidence type="ECO:0000256" key="7">
    <source>
        <dbReference type="RuleBase" id="RU363032"/>
    </source>
</evidence>
<comment type="similarity">
    <text evidence="7">Belongs to the binding-protein-dependent transport system permease family.</text>
</comment>
<keyword evidence="5 7" id="KW-1133">Transmembrane helix</keyword>
<feature type="compositionally biased region" description="Low complexity" evidence="8">
    <location>
        <begin position="15"/>
        <end position="26"/>
    </location>
</feature>
<name>A0A5R9FUS8_9ACTN</name>
<evidence type="ECO:0000256" key="8">
    <source>
        <dbReference type="SAM" id="MobiDB-lite"/>
    </source>
</evidence>
<dbReference type="Pfam" id="PF00528">
    <property type="entry name" value="BPD_transp_1"/>
    <property type="match status" value="1"/>
</dbReference>
<keyword evidence="11" id="KW-1185">Reference proteome</keyword>
<dbReference type="Proteomes" id="UP000305906">
    <property type="component" value="Unassembled WGS sequence"/>
</dbReference>
<evidence type="ECO:0000313" key="10">
    <source>
        <dbReference type="EMBL" id="TLS47842.1"/>
    </source>
</evidence>
<accession>A0A5R9FUS8</accession>
<evidence type="ECO:0000256" key="5">
    <source>
        <dbReference type="ARBA" id="ARBA00022989"/>
    </source>
</evidence>
<dbReference type="RefSeq" id="WP_138043374.1">
    <property type="nucleotide sequence ID" value="NZ_VBZC01000002.1"/>
</dbReference>
<feature type="region of interest" description="Disordered" evidence="8">
    <location>
        <begin position="1"/>
        <end position="63"/>
    </location>
</feature>
<reference evidence="10 11" key="1">
    <citation type="submission" date="2019-05" db="EMBL/GenBank/DDBJ databases">
        <title>Streptomyces sp. NEAU-C151, a novel actinomycete isolated from soil.</title>
        <authorList>
            <person name="Han L."/>
            <person name="Jiang H."/>
        </authorList>
    </citation>
    <scope>NUCLEOTIDE SEQUENCE [LARGE SCALE GENOMIC DNA]</scope>
    <source>
        <strain evidence="10 11">NEAU-C151</strain>
    </source>
</reference>
<keyword evidence="6 7" id="KW-0472">Membrane</keyword>
<dbReference type="SUPFAM" id="SSF161098">
    <property type="entry name" value="MetI-like"/>
    <property type="match status" value="1"/>
</dbReference>
<dbReference type="GO" id="GO:0055085">
    <property type="term" value="P:transmembrane transport"/>
    <property type="evidence" value="ECO:0007669"/>
    <property type="project" value="InterPro"/>
</dbReference>
<organism evidence="10 11">
    <name type="scientific">Streptomyces montanus</name>
    <dbReference type="NCBI Taxonomy" id="2580423"/>
    <lineage>
        <taxon>Bacteria</taxon>
        <taxon>Bacillati</taxon>
        <taxon>Actinomycetota</taxon>
        <taxon>Actinomycetes</taxon>
        <taxon>Kitasatosporales</taxon>
        <taxon>Streptomycetaceae</taxon>
        <taxon>Streptomyces</taxon>
    </lineage>
</organism>
<feature type="domain" description="ABC transmembrane type-1" evidence="9">
    <location>
        <begin position="129"/>
        <end position="344"/>
    </location>
</feature>
<evidence type="ECO:0000256" key="4">
    <source>
        <dbReference type="ARBA" id="ARBA00022692"/>
    </source>
</evidence>
<dbReference type="AlphaFoldDB" id="A0A5R9FUS8"/>
<dbReference type="Gene3D" id="1.10.3720.10">
    <property type="entry name" value="MetI-like"/>
    <property type="match status" value="1"/>
</dbReference>
<dbReference type="InterPro" id="IPR035906">
    <property type="entry name" value="MetI-like_sf"/>
</dbReference>
<comment type="caution">
    <text evidence="10">The sequence shown here is derived from an EMBL/GenBank/DDBJ whole genome shotgun (WGS) entry which is preliminary data.</text>
</comment>
<feature type="compositionally biased region" description="Gly residues" evidence="8">
    <location>
        <begin position="27"/>
        <end position="41"/>
    </location>
</feature>
<proteinExistence type="inferred from homology"/>
<evidence type="ECO:0000256" key="6">
    <source>
        <dbReference type="ARBA" id="ARBA00023136"/>
    </source>
</evidence>
<keyword evidence="2 7" id="KW-0813">Transport</keyword>
<dbReference type="CDD" id="cd06261">
    <property type="entry name" value="TM_PBP2"/>
    <property type="match status" value="1"/>
</dbReference>
<feature type="transmembrane region" description="Helical" evidence="7">
    <location>
        <begin position="316"/>
        <end position="344"/>
    </location>
</feature>
<keyword evidence="3" id="KW-1003">Cell membrane</keyword>
<gene>
    <name evidence="10" type="ORF">FE633_02435</name>
</gene>
<dbReference type="PANTHER" id="PTHR30193:SF41">
    <property type="entry name" value="DIACETYLCHITOBIOSE UPTAKE SYSTEM PERMEASE PROTEIN NGCF"/>
    <property type="match status" value="1"/>
</dbReference>
<evidence type="ECO:0000256" key="3">
    <source>
        <dbReference type="ARBA" id="ARBA00022475"/>
    </source>
</evidence>
<dbReference type="PANTHER" id="PTHR30193">
    <property type="entry name" value="ABC TRANSPORTER PERMEASE PROTEIN"/>
    <property type="match status" value="1"/>
</dbReference>
<protein>
    <submittedName>
        <fullName evidence="10">Sugar ABC transporter permease</fullName>
    </submittedName>
</protein>
<evidence type="ECO:0000259" key="9">
    <source>
        <dbReference type="PROSITE" id="PS50928"/>
    </source>
</evidence>
<feature type="transmembrane region" description="Helical" evidence="7">
    <location>
        <begin position="276"/>
        <end position="296"/>
    </location>
</feature>
<feature type="transmembrane region" description="Helical" evidence="7">
    <location>
        <begin position="164"/>
        <end position="188"/>
    </location>
</feature>
<sequence>MTATDRLPGPGQGSGSESTGAATSAGGDPGSGPGLGLGAGSRPGRRTATRAPAPMGTVRAARASRRRRRTMALLYVLPALLPYTLFAVLPALHTAYLSLFDWDGVTLPSFVGLDNYRRVGADPQLRAAAWHAGALIIFFSLLPICVGLVAAAIVSRRSGRRGTVLVRTVLFLPQVIPLVAVAIIWRWVYAEDGTLNQGLRAVGLGRLADSWLGSFTWALPAVGLIGSWVVSGLCMVLFLSGTQRIDQEIYEAARMDGAGPVREFRSITVPLLRPEIAVALSITVIAALSSFDLIYMTTGGGPGTSTVVPGILVYRLAFGGGAVGLASALAVVLTAVIAMVVLVINRLARERS</sequence>
<feature type="compositionally biased region" description="Low complexity" evidence="8">
    <location>
        <begin position="49"/>
        <end position="61"/>
    </location>
</feature>
<dbReference type="PROSITE" id="PS50928">
    <property type="entry name" value="ABC_TM1"/>
    <property type="match status" value="1"/>
</dbReference>
<evidence type="ECO:0000256" key="2">
    <source>
        <dbReference type="ARBA" id="ARBA00022448"/>
    </source>
</evidence>
<keyword evidence="4 7" id="KW-0812">Transmembrane</keyword>
<dbReference type="GO" id="GO:0005886">
    <property type="term" value="C:plasma membrane"/>
    <property type="evidence" value="ECO:0007669"/>
    <property type="project" value="UniProtKB-SubCell"/>
</dbReference>
<dbReference type="InterPro" id="IPR000515">
    <property type="entry name" value="MetI-like"/>
</dbReference>
<evidence type="ECO:0000256" key="1">
    <source>
        <dbReference type="ARBA" id="ARBA00004651"/>
    </source>
</evidence>